<dbReference type="PANTHER" id="PTHR47254">
    <property type="entry name" value="CELL WALL MANNOPROTEIN CIS3-RELATED"/>
    <property type="match status" value="1"/>
</dbReference>
<proteinExistence type="inferred from homology"/>
<evidence type="ECO:0000256" key="7">
    <source>
        <dbReference type="ARBA" id="ARBA00038219"/>
    </source>
</evidence>
<protein>
    <recommendedName>
        <fullName evidence="9">Cell wall mannoprotein PIR1-like C-terminal domain-containing protein</fullName>
    </recommendedName>
</protein>
<organism evidence="10 11">
    <name type="scientific">Ascoidea rubescens DSM 1968</name>
    <dbReference type="NCBI Taxonomy" id="1344418"/>
    <lineage>
        <taxon>Eukaryota</taxon>
        <taxon>Fungi</taxon>
        <taxon>Dikarya</taxon>
        <taxon>Ascomycota</taxon>
        <taxon>Saccharomycotina</taxon>
        <taxon>Saccharomycetes</taxon>
        <taxon>Ascoideaceae</taxon>
        <taxon>Ascoidea</taxon>
    </lineage>
</organism>
<dbReference type="GO" id="GO:0009277">
    <property type="term" value="C:fungal-type cell wall"/>
    <property type="evidence" value="ECO:0007669"/>
    <property type="project" value="TreeGrafter"/>
</dbReference>
<evidence type="ECO:0000256" key="2">
    <source>
        <dbReference type="ARBA" id="ARBA00022512"/>
    </source>
</evidence>
<comment type="subcellular location">
    <subcellularLocation>
        <location evidence="1">Secreted</location>
        <location evidence="1">Cell wall</location>
    </subcellularLocation>
</comment>
<dbReference type="InParanoid" id="A0A1D2VR86"/>
<dbReference type="RefSeq" id="XP_020050428.1">
    <property type="nucleotide sequence ID" value="XM_020191491.1"/>
</dbReference>
<keyword evidence="6" id="KW-0677">Repeat</keyword>
<dbReference type="InterPro" id="IPR051153">
    <property type="entry name" value="Yeast_CWMannoprotein_PIR"/>
</dbReference>
<dbReference type="InterPro" id="IPR000420">
    <property type="entry name" value="Yeast_PIR_rpt"/>
</dbReference>
<name>A0A1D2VR86_9ASCO</name>
<feature type="domain" description="Cell wall mannoprotein PIR1-like C-terminal" evidence="9">
    <location>
        <begin position="217"/>
        <end position="291"/>
    </location>
</feature>
<dbReference type="GeneID" id="30965127"/>
<evidence type="ECO:0000256" key="6">
    <source>
        <dbReference type="ARBA" id="ARBA00022737"/>
    </source>
</evidence>
<dbReference type="InterPro" id="IPR054508">
    <property type="entry name" value="PIR1-like_C"/>
</dbReference>
<evidence type="ECO:0000256" key="3">
    <source>
        <dbReference type="ARBA" id="ARBA00022525"/>
    </source>
</evidence>
<dbReference type="OrthoDB" id="5415592at2759"/>
<sequence length="301" mass="32474">MKLSKSLLSALLVHLSKAAYIPSDPWTVLTPDAQLSNGIKDYPSTFGIQVIPISDILEKRDVTQIDDGQIQINTESQYLSTSTYVPIPSPVETMPVISQIDDGQIQATTETTTPSPVETVPIQATTETTTPSPVETVPVISQIDDGQIQASTQTITSTIVETLSADVTQIEDGQIQATQTASAEESEFEFESESESEFKTVVSCKSESTLSITLKDGILTDALGRIGAIVANRQFQFDGPPQAGTIYAAGWSINPQTGNLVLGDNEIFYQCLSGTFYNLYDEDIGSVCHPINLKVIDLVDC</sequence>
<keyword evidence="3" id="KW-0964">Secreted</keyword>
<dbReference type="PROSITE" id="PS50256">
    <property type="entry name" value="PIR_REPEAT_2"/>
    <property type="match status" value="3"/>
</dbReference>
<evidence type="ECO:0000259" key="9">
    <source>
        <dbReference type="Pfam" id="PF22799"/>
    </source>
</evidence>
<evidence type="ECO:0000256" key="8">
    <source>
        <dbReference type="SAM" id="SignalP"/>
    </source>
</evidence>
<evidence type="ECO:0000256" key="5">
    <source>
        <dbReference type="ARBA" id="ARBA00022729"/>
    </source>
</evidence>
<reference evidence="11" key="1">
    <citation type="submission" date="2016-05" db="EMBL/GenBank/DDBJ databases">
        <title>Comparative genomics of biotechnologically important yeasts.</title>
        <authorList>
            <consortium name="DOE Joint Genome Institute"/>
            <person name="Riley R."/>
            <person name="Haridas S."/>
            <person name="Wolfe K.H."/>
            <person name="Lopes M.R."/>
            <person name="Hittinger C.T."/>
            <person name="Goker M."/>
            <person name="Salamov A."/>
            <person name="Wisecaver J."/>
            <person name="Long T.M."/>
            <person name="Aerts A.L."/>
            <person name="Barry K."/>
            <person name="Choi C."/>
            <person name="Clum A."/>
            <person name="Coughlan A.Y."/>
            <person name="Deshpande S."/>
            <person name="Douglass A.P."/>
            <person name="Hanson S.J."/>
            <person name="Klenk H.-P."/>
            <person name="Labutti K."/>
            <person name="Lapidus A."/>
            <person name="Lindquist E."/>
            <person name="Lipzen A."/>
            <person name="Meier-Kolthoff J.P."/>
            <person name="Ohm R.A."/>
            <person name="Otillar R.P."/>
            <person name="Pangilinan J."/>
            <person name="Peng Y."/>
            <person name="Rokas A."/>
            <person name="Rosa C.A."/>
            <person name="Scheuner C."/>
            <person name="Sibirny A.A."/>
            <person name="Slot J.C."/>
            <person name="Stielow J.B."/>
            <person name="Sun H."/>
            <person name="Kurtzman C.P."/>
            <person name="Blackwell M."/>
            <person name="Grigoriev I.V."/>
            <person name="Jeffries T.W."/>
        </authorList>
    </citation>
    <scope>NUCLEOTIDE SEQUENCE [LARGE SCALE GENOMIC DNA]</scope>
    <source>
        <strain evidence="11">DSM 1968</strain>
    </source>
</reference>
<gene>
    <name evidence="10" type="ORF">ASCRUDRAFT_68144</name>
</gene>
<dbReference type="Proteomes" id="UP000095038">
    <property type="component" value="Unassembled WGS sequence"/>
</dbReference>
<dbReference type="AlphaFoldDB" id="A0A1D2VR86"/>
<comment type="similarity">
    <text evidence="7">Belongs to the PIR protein family.</text>
</comment>
<keyword evidence="5 8" id="KW-0732">Signal</keyword>
<keyword evidence="2" id="KW-0134">Cell wall</keyword>
<keyword evidence="4" id="KW-0165">Cleavage on pair of basic residues</keyword>
<evidence type="ECO:0000313" key="11">
    <source>
        <dbReference type="Proteomes" id="UP000095038"/>
    </source>
</evidence>
<evidence type="ECO:0000256" key="4">
    <source>
        <dbReference type="ARBA" id="ARBA00022685"/>
    </source>
</evidence>
<dbReference type="Pfam" id="PF22799">
    <property type="entry name" value="PIR1-like_C"/>
    <property type="match status" value="1"/>
</dbReference>
<feature type="chain" id="PRO_5008910623" description="Cell wall mannoprotein PIR1-like C-terminal domain-containing protein" evidence="8">
    <location>
        <begin position="19"/>
        <end position="301"/>
    </location>
</feature>
<dbReference type="STRING" id="1344418.A0A1D2VR86"/>
<evidence type="ECO:0000256" key="1">
    <source>
        <dbReference type="ARBA" id="ARBA00004191"/>
    </source>
</evidence>
<dbReference type="GO" id="GO:0031505">
    <property type="term" value="P:fungal-type cell wall organization"/>
    <property type="evidence" value="ECO:0007669"/>
    <property type="project" value="UniProtKB-ARBA"/>
</dbReference>
<dbReference type="EMBL" id="KV454475">
    <property type="protein sequence ID" value="ODV64121.1"/>
    <property type="molecule type" value="Genomic_DNA"/>
</dbReference>
<accession>A0A1D2VR86</accession>
<keyword evidence="11" id="KW-1185">Reference proteome</keyword>
<dbReference type="GO" id="GO:0005199">
    <property type="term" value="F:structural constituent of cell wall"/>
    <property type="evidence" value="ECO:0007669"/>
    <property type="project" value="InterPro"/>
</dbReference>
<evidence type="ECO:0000313" key="10">
    <source>
        <dbReference type="EMBL" id="ODV64121.1"/>
    </source>
</evidence>
<feature type="signal peptide" evidence="8">
    <location>
        <begin position="1"/>
        <end position="18"/>
    </location>
</feature>
<dbReference type="PANTHER" id="PTHR47254:SF1">
    <property type="entry name" value="CELL WALL MANNOPROTEIN CIS3-RELATED"/>
    <property type="match status" value="1"/>
</dbReference>
<dbReference type="Pfam" id="PF00399">
    <property type="entry name" value="PIR"/>
    <property type="match status" value="2"/>
</dbReference>